<dbReference type="InterPro" id="IPR010982">
    <property type="entry name" value="Lambda_DNA-bd_dom_sf"/>
</dbReference>
<evidence type="ECO:0000256" key="1">
    <source>
        <dbReference type="SAM" id="Phobius"/>
    </source>
</evidence>
<reference evidence="3 4" key="1">
    <citation type="submission" date="2016-08" db="EMBL/GenBank/DDBJ databases">
        <title>Genome sequence of Clavibacter michiganensis spp strain CFBP8019.</title>
        <authorList>
            <person name="Thapa S.P."/>
            <person name="Coaker G."/>
            <person name="Jacques M.-A."/>
        </authorList>
    </citation>
    <scope>NUCLEOTIDE SEQUENCE [LARGE SCALE GENOMIC DNA]</scope>
    <source>
        <strain evidence="3">CFBP8019</strain>
    </source>
</reference>
<feature type="transmembrane region" description="Helical" evidence="1">
    <location>
        <begin position="95"/>
        <end position="114"/>
    </location>
</feature>
<keyword evidence="1" id="KW-1133">Transmembrane helix</keyword>
<dbReference type="Pfam" id="PF01381">
    <property type="entry name" value="HTH_3"/>
    <property type="match status" value="1"/>
</dbReference>
<dbReference type="CDD" id="cd00093">
    <property type="entry name" value="HTH_XRE"/>
    <property type="match status" value="1"/>
</dbReference>
<feature type="domain" description="HTH cro/C1-type" evidence="2">
    <location>
        <begin position="6"/>
        <end position="59"/>
    </location>
</feature>
<dbReference type="OrthoDB" id="513181at2"/>
<dbReference type="RefSeq" id="WP_086514329.1">
    <property type="nucleotide sequence ID" value="NZ_MDJZ01000011.1"/>
</dbReference>
<dbReference type="EMBL" id="MDJZ01000011">
    <property type="protein sequence ID" value="OUE25635.1"/>
    <property type="molecule type" value="Genomic_DNA"/>
</dbReference>
<feature type="transmembrane region" description="Helical" evidence="1">
    <location>
        <begin position="120"/>
        <end position="144"/>
    </location>
</feature>
<proteinExistence type="predicted"/>
<keyword evidence="1" id="KW-0812">Transmembrane</keyword>
<keyword evidence="1" id="KW-0472">Membrane</keyword>
<evidence type="ECO:0000313" key="3">
    <source>
        <dbReference type="EMBL" id="OUE25635.1"/>
    </source>
</evidence>
<keyword evidence="4" id="KW-1185">Reference proteome</keyword>
<accession>A0A251YN20</accession>
<comment type="caution">
    <text evidence="3">The sequence shown here is derived from an EMBL/GenBank/DDBJ whole genome shotgun (WGS) entry which is preliminary data.</text>
</comment>
<evidence type="ECO:0000313" key="4">
    <source>
        <dbReference type="Proteomes" id="UP000195101"/>
    </source>
</evidence>
<dbReference type="SMART" id="SM00530">
    <property type="entry name" value="HTH_XRE"/>
    <property type="match status" value="1"/>
</dbReference>
<dbReference type="Proteomes" id="UP000195101">
    <property type="component" value="Unassembled WGS sequence"/>
</dbReference>
<dbReference type="GO" id="GO:0003677">
    <property type="term" value="F:DNA binding"/>
    <property type="evidence" value="ECO:0007669"/>
    <property type="project" value="InterPro"/>
</dbReference>
<dbReference type="SUPFAM" id="SSF47413">
    <property type="entry name" value="lambda repressor-like DNA-binding domains"/>
    <property type="match status" value="1"/>
</dbReference>
<dbReference type="AlphaFoldDB" id="A0A251YN20"/>
<organism evidence="3 4">
    <name type="scientific">Clavibacter michiganensis</name>
    <dbReference type="NCBI Taxonomy" id="28447"/>
    <lineage>
        <taxon>Bacteria</taxon>
        <taxon>Bacillati</taxon>
        <taxon>Actinomycetota</taxon>
        <taxon>Actinomycetes</taxon>
        <taxon>Micrococcales</taxon>
        <taxon>Microbacteriaceae</taxon>
        <taxon>Clavibacter</taxon>
    </lineage>
</organism>
<dbReference type="InterPro" id="IPR001387">
    <property type="entry name" value="Cro/C1-type_HTH"/>
</dbReference>
<protein>
    <submittedName>
        <fullName evidence="3">Anaerobic benzoate catabolism transcriptional regulator</fullName>
    </submittedName>
</protein>
<sequence length="167" mass="18614">MNETRIVDLRTRRGWTQERLAEASGITVRTVQRLEAGNDASLDTLTRVAGALEVPVRDLFATVDGSDYGRAVTALDARAARQQERRDTITDGLEALYYGIGALFTIAVVVGVASNAFANLAIFLIPAYWIAGWLLSLFLFLVVVSPRLDRRYPLSRDRKERTRDART</sequence>
<evidence type="ECO:0000259" key="2">
    <source>
        <dbReference type="PROSITE" id="PS50943"/>
    </source>
</evidence>
<dbReference type="Gene3D" id="1.10.260.40">
    <property type="entry name" value="lambda repressor-like DNA-binding domains"/>
    <property type="match status" value="1"/>
</dbReference>
<dbReference type="PROSITE" id="PS50943">
    <property type="entry name" value="HTH_CROC1"/>
    <property type="match status" value="1"/>
</dbReference>
<name>A0A251YN20_9MICO</name>
<gene>
    <name evidence="3" type="ORF">BFL37_06515</name>
</gene>